<dbReference type="AlphaFoldDB" id="T0YGH5"/>
<evidence type="ECO:0000313" key="2">
    <source>
        <dbReference type="EMBL" id="EQD32183.1"/>
    </source>
</evidence>
<comment type="caution">
    <text evidence="2">The sequence shown here is derived from an EMBL/GenBank/DDBJ whole genome shotgun (WGS) entry which is preliminary data.</text>
</comment>
<gene>
    <name evidence="2" type="ORF">B1A_19588</name>
</gene>
<proteinExistence type="predicted"/>
<dbReference type="Pfam" id="PF20376">
    <property type="entry name" value="DUF6671"/>
    <property type="match status" value="1"/>
</dbReference>
<name>T0YGH5_9ZZZZ</name>
<evidence type="ECO:0000259" key="1">
    <source>
        <dbReference type="Pfam" id="PF20376"/>
    </source>
</evidence>
<feature type="domain" description="DUF6671" evidence="1">
    <location>
        <begin position="73"/>
        <end position="288"/>
    </location>
</feature>
<protein>
    <recommendedName>
        <fullName evidence="1">DUF6671 domain-containing protein</fullName>
    </recommendedName>
</protein>
<accession>T0YGH5</accession>
<feature type="non-terminal residue" evidence="2">
    <location>
        <position position="304"/>
    </location>
</feature>
<sequence length="304" mass="33320">MSARATYPAFPYAGRRIALLTQHGKEGAIASVLDPALGCRVERVGGYDTDQLGTFTREIPRAGTQHEAARRKARIGMELAGLPFGLASEGSFGPDPMAGLFPWNVEFLVFIDDEQGLEIAGRAQGKANHVHLLTGGWAAAEAFARQAEFPAHHMVVRPEGENDPRLRKGIAAWMELEAAFAWAQAQSAGGQVFLETDLRAHANPTRMEMIRLAAEDLVARLRSLCPACGAPGFWLVEHVAGLPCADCGAPTRETRAEVHGCLKCAHRETHERAETRYADPQWCDYCQPRDRYPRLSLISTHLTL</sequence>
<dbReference type="InterPro" id="IPR046612">
    <property type="entry name" value="DUF6671"/>
</dbReference>
<organism evidence="2">
    <name type="scientific">mine drainage metagenome</name>
    <dbReference type="NCBI Taxonomy" id="410659"/>
    <lineage>
        <taxon>unclassified sequences</taxon>
        <taxon>metagenomes</taxon>
        <taxon>ecological metagenomes</taxon>
    </lineage>
</organism>
<dbReference type="EMBL" id="AUZX01014458">
    <property type="protein sequence ID" value="EQD32183.1"/>
    <property type="molecule type" value="Genomic_DNA"/>
</dbReference>
<reference evidence="2" key="2">
    <citation type="journal article" date="2014" name="ISME J.">
        <title>Microbial stratification in low pH oxic and suboxic macroscopic growths along an acid mine drainage.</title>
        <authorList>
            <person name="Mendez-Garcia C."/>
            <person name="Mesa V."/>
            <person name="Sprenger R.R."/>
            <person name="Richter M."/>
            <person name="Diez M.S."/>
            <person name="Solano J."/>
            <person name="Bargiela R."/>
            <person name="Golyshina O.V."/>
            <person name="Manteca A."/>
            <person name="Ramos J.L."/>
            <person name="Gallego J.R."/>
            <person name="Llorente I."/>
            <person name="Martins Dos Santos V.A."/>
            <person name="Jensen O.N."/>
            <person name="Pelaez A.I."/>
            <person name="Sanchez J."/>
            <person name="Ferrer M."/>
        </authorList>
    </citation>
    <scope>NUCLEOTIDE SEQUENCE</scope>
</reference>
<reference evidence="2" key="1">
    <citation type="submission" date="2013-08" db="EMBL/GenBank/DDBJ databases">
        <authorList>
            <person name="Mendez C."/>
            <person name="Richter M."/>
            <person name="Ferrer M."/>
            <person name="Sanchez J."/>
        </authorList>
    </citation>
    <scope>NUCLEOTIDE SEQUENCE</scope>
</reference>